<evidence type="ECO:0000256" key="4">
    <source>
        <dbReference type="ARBA" id="ARBA00022603"/>
    </source>
</evidence>
<evidence type="ECO:0000256" key="8">
    <source>
        <dbReference type="SAM" id="MobiDB-lite"/>
    </source>
</evidence>
<dbReference type="InterPro" id="IPR007213">
    <property type="entry name" value="Ppm1/Ppm2/Tcmp"/>
</dbReference>
<feature type="compositionally biased region" description="Gly residues" evidence="8">
    <location>
        <begin position="73"/>
        <end position="83"/>
    </location>
</feature>
<evidence type="ECO:0000256" key="1">
    <source>
        <dbReference type="ARBA" id="ARBA00000724"/>
    </source>
</evidence>
<gene>
    <name evidence="9" type="ORF">THAPSDRAFT_3913</name>
</gene>
<dbReference type="GeneID" id="7443785"/>
<dbReference type="AlphaFoldDB" id="B8BWB4"/>
<proteinExistence type="inferred from homology"/>
<dbReference type="GO" id="GO:0018423">
    <property type="term" value="F:protein C-terminal leucine carboxyl O-methyltransferase activity"/>
    <property type="evidence" value="ECO:0000318"/>
    <property type="project" value="GO_Central"/>
</dbReference>
<dbReference type="HOGENOM" id="CLU_559622_0_0_1"/>
<name>B8BWB4_THAPS</name>
<sequence>MTPTHSHTSPQHHDRSPPTKNVSNSTDKTIIATADHAILAKLSCVEKGYYDDPFVRPMSHGATGLNGKTAGNHQGGGRLGGSSGAMRAGGFSRVDNSSPMEPIIRRGTQARVHAVDKAIRAFLSLPLTSESTDTTNGTEDAFRASRQVVVLGAGRDTSYLRYRFGQMKRDASDISSESTTATTTTTSAATNVEEDVRWYEVDHPSVIQQKAKHWLPGCISAGNEYNCTSVTTESSIEGETSKASNSYVVSISQKEEYDTQSTSDRSSNYHLIGHDLREPPSKLFDILALPQHGYDRTVPTLFILECVTMYLPDDASRELMQYLSDSVQPSTSDSFVALVSYDPIPGNDRFGEVMIQNLNKAGIAGKKGQQHSRELNNNEEKPQMLSLETTRTLSDQLTKLTQCGFDTAVGCHMMDAYDHGVISNEDRRRAARCEMLDELEEFVLLMKHYCLVVGVRSDSKSSVGFRLCSVGNDSLIGFQEARCTVVER</sequence>
<protein>
    <recommendedName>
        <fullName evidence="3">[phosphatase 2A protein]-leucine-carboxy methyltransferase</fullName>
        <ecNumber evidence="3">2.1.1.233</ecNumber>
    </recommendedName>
    <alternativeName>
        <fullName evidence="7">[Phosphatase 2A protein]-leucine-carboxy methyltransferase 1</fullName>
    </alternativeName>
</protein>
<dbReference type="InterPro" id="IPR016651">
    <property type="entry name" value="LCMT1"/>
</dbReference>
<dbReference type="Pfam" id="PF04072">
    <property type="entry name" value="LCM"/>
    <property type="match status" value="1"/>
</dbReference>
<keyword evidence="10" id="KW-1185">Reference proteome</keyword>
<evidence type="ECO:0000256" key="7">
    <source>
        <dbReference type="ARBA" id="ARBA00032526"/>
    </source>
</evidence>
<keyword evidence="5" id="KW-0808">Transferase</keyword>
<dbReference type="KEGG" id="tps:THAPSDRAFT_3913"/>
<dbReference type="PANTHER" id="PTHR13600:SF21">
    <property type="entry name" value="LEUCINE CARBOXYL METHYLTRANSFERASE 1"/>
    <property type="match status" value="1"/>
</dbReference>
<keyword evidence="6" id="KW-0949">S-adenosyl-L-methionine</keyword>
<dbReference type="InterPro" id="IPR029063">
    <property type="entry name" value="SAM-dependent_MTases_sf"/>
</dbReference>
<organism evidence="9 10">
    <name type="scientific">Thalassiosira pseudonana</name>
    <name type="common">Marine diatom</name>
    <name type="synonym">Cyclotella nana</name>
    <dbReference type="NCBI Taxonomy" id="35128"/>
    <lineage>
        <taxon>Eukaryota</taxon>
        <taxon>Sar</taxon>
        <taxon>Stramenopiles</taxon>
        <taxon>Ochrophyta</taxon>
        <taxon>Bacillariophyta</taxon>
        <taxon>Coscinodiscophyceae</taxon>
        <taxon>Thalassiosirophycidae</taxon>
        <taxon>Thalassiosirales</taxon>
        <taxon>Thalassiosiraceae</taxon>
        <taxon>Thalassiosira</taxon>
    </lineage>
</organism>
<comment type="similarity">
    <text evidence="2">Belongs to the methyltransferase superfamily. LCMT family.</text>
</comment>
<dbReference type="RefSeq" id="XP_002288565.1">
    <property type="nucleotide sequence ID" value="XM_002288529.1"/>
</dbReference>
<evidence type="ECO:0000256" key="5">
    <source>
        <dbReference type="ARBA" id="ARBA00022679"/>
    </source>
</evidence>
<dbReference type="FunCoup" id="B8BWB4">
    <property type="interactions" value="333"/>
</dbReference>
<accession>B8BWB4</accession>
<dbReference type="PaxDb" id="35128-Thaps3913"/>
<dbReference type="EMBL" id="CM000640">
    <property type="protein sequence ID" value="EED94001.1"/>
    <property type="molecule type" value="Genomic_DNA"/>
</dbReference>
<feature type="region of interest" description="Disordered" evidence="8">
    <location>
        <begin position="65"/>
        <end position="100"/>
    </location>
</feature>
<evidence type="ECO:0000256" key="2">
    <source>
        <dbReference type="ARBA" id="ARBA00010703"/>
    </source>
</evidence>
<evidence type="ECO:0000256" key="6">
    <source>
        <dbReference type="ARBA" id="ARBA00022691"/>
    </source>
</evidence>
<dbReference type="Proteomes" id="UP000001449">
    <property type="component" value="Chromosome 3"/>
</dbReference>
<dbReference type="InParanoid" id="B8BWB4"/>
<keyword evidence="4" id="KW-0489">Methyltransferase</keyword>
<evidence type="ECO:0000256" key="3">
    <source>
        <dbReference type="ARBA" id="ARBA00012834"/>
    </source>
</evidence>
<comment type="catalytic activity">
    <reaction evidence="1">
        <text>[phosphatase 2A protein]-C-terminal L-leucine + S-adenosyl-L-methionine = [phosphatase 2A protein]-C-terminal L-leucine methyl ester + S-adenosyl-L-homocysteine</text>
        <dbReference type="Rhea" id="RHEA:48544"/>
        <dbReference type="Rhea" id="RHEA-COMP:12134"/>
        <dbReference type="Rhea" id="RHEA-COMP:12135"/>
        <dbReference type="ChEBI" id="CHEBI:57856"/>
        <dbReference type="ChEBI" id="CHEBI:59789"/>
        <dbReference type="ChEBI" id="CHEBI:90516"/>
        <dbReference type="ChEBI" id="CHEBI:90517"/>
        <dbReference type="EC" id="2.1.1.233"/>
    </reaction>
</comment>
<evidence type="ECO:0000313" key="9">
    <source>
        <dbReference type="EMBL" id="EED94001.1"/>
    </source>
</evidence>
<dbReference type="SUPFAM" id="SSF53335">
    <property type="entry name" value="S-adenosyl-L-methionine-dependent methyltransferases"/>
    <property type="match status" value="1"/>
</dbReference>
<feature type="compositionally biased region" description="Low complexity" evidence="8">
    <location>
        <begin position="84"/>
        <end position="93"/>
    </location>
</feature>
<feature type="region of interest" description="Disordered" evidence="8">
    <location>
        <begin position="1"/>
        <end position="25"/>
    </location>
</feature>
<dbReference type="PANTHER" id="PTHR13600">
    <property type="entry name" value="LEUCINE CARBOXYL METHYLTRANSFERASE"/>
    <property type="match status" value="1"/>
</dbReference>
<reference evidence="9 10" key="1">
    <citation type="journal article" date="2004" name="Science">
        <title>The genome of the diatom Thalassiosira pseudonana: ecology, evolution, and metabolism.</title>
        <authorList>
            <person name="Armbrust E.V."/>
            <person name="Berges J.A."/>
            <person name="Bowler C."/>
            <person name="Green B.R."/>
            <person name="Martinez D."/>
            <person name="Putnam N.H."/>
            <person name="Zhou S."/>
            <person name="Allen A.E."/>
            <person name="Apt K.E."/>
            <person name="Bechner M."/>
            <person name="Brzezinski M.A."/>
            <person name="Chaal B.K."/>
            <person name="Chiovitti A."/>
            <person name="Davis A.K."/>
            <person name="Demarest M.S."/>
            <person name="Detter J.C."/>
            <person name="Glavina T."/>
            <person name="Goodstein D."/>
            <person name="Hadi M.Z."/>
            <person name="Hellsten U."/>
            <person name="Hildebrand M."/>
            <person name="Jenkins B.D."/>
            <person name="Jurka J."/>
            <person name="Kapitonov V.V."/>
            <person name="Kroger N."/>
            <person name="Lau W.W."/>
            <person name="Lane T.W."/>
            <person name="Larimer F.W."/>
            <person name="Lippmeier J.C."/>
            <person name="Lucas S."/>
            <person name="Medina M."/>
            <person name="Montsant A."/>
            <person name="Obornik M."/>
            <person name="Parker M.S."/>
            <person name="Palenik B."/>
            <person name="Pazour G.J."/>
            <person name="Richardson P.M."/>
            <person name="Rynearson T.A."/>
            <person name="Saito M.A."/>
            <person name="Schwartz D.C."/>
            <person name="Thamatrakoln K."/>
            <person name="Valentin K."/>
            <person name="Vardi A."/>
            <person name="Wilkerson F.P."/>
            <person name="Rokhsar D.S."/>
        </authorList>
    </citation>
    <scope>NUCLEOTIDE SEQUENCE [LARGE SCALE GENOMIC DNA]</scope>
    <source>
        <strain evidence="9 10">CCMP1335</strain>
    </source>
</reference>
<dbReference type="STRING" id="35128.B8BWB4"/>
<evidence type="ECO:0000313" key="10">
    <source>
        <dbReference type="Proteomes" id="UP000001449"/>
    </source>
</evidence>
<reference evidence="9 10" key="2">
    <citation type="journal article" date="2008" name="Nature">
        <title>The Phaeodactylum genome reveals the evolutionary history of diatom genomes.</title>
        <authorList>
            <person name="Bowler C."/>
            <person name="Allen A.E."/>
            <person name="Badger J.H."/>
            <person name="Grimwood J."/>
            <person name="Jabbari K."/>
            <person name="Kuo A."/>
            <person name="Maheswari U."/>
            <person name="Martens C."/>
            <person name="Maumus F."/>
            <person name="Otillar R.P."/>
            <person name="Rayko E."/>
            <person name="Salamov A."/>
            <person name="Vandepoele K."/>
            <person name="Beszteri B."/>
            <person name="Gruber A."/>
            <person name="Heijde M."/>
            <person name="Katinka M."/>
            <person name="Mock T."/>
            <person name="Valentin K."/>
            <person name="Verret F."/>
            <person name="Berges J.A."/>
            <person name="Brownlee C."/>
            <person name="Cadoret J.P."/>
            <person name="Chiovitti A."/>
            <person name="Choi C.J."/>
            <person name="Coesel S."/>
            <person name="De Martino A."/>
            <person name="Detter J.C."/>
            <person name="Durkin C."/>
            <person name="Falciatore A."/>
            <person name="Fournet J."/>
            <person name="Haruta M."/>
            <person name="Huysman M.J."/>
            <person name="Jenkins B.D."/>
            <person name="Jiroutova K."/>
            <person name="Jorgensen R.E."/>
            <person name="Joubert Y."/>
            <person name="Kaplan A."/>
            <person name="Kroger N."/>
            <person name="Kroth P.G."/>
            <person name="La Roche J."/>
            <person name="Lindquist E."/>
            <person name="Lommer M."/>
            <person name="Martin-Jezequel V."/>
            <person name="Lopez P.J."/>
            <person name="Lucas S."/>
            <person name="Mangogna M."/>
            <person name="McGinnis K."/>
            <person name="Medlin L.K."/>
            <person name="Montsant A."/>
            <person name="Oudot-Le Secq M.P."/>
            <person name="Napoli C."/>
            <person name="Obornik M."/>
            <person name="Parker M.S."/>
            <person name="Petit J.L."/>
            <person name="Porcel B.M."/>
            <person name="Poulsen N."/>
            <person name="Robison M."/>
            <person name="Rychlewski L."/>
            <person name="Rynearson T.A."/>
            <person name="Schmutz J."/>
            <person name="Shapiro H."/>
            <person name="Siaut M."/>
            <person name="Stanley M."/>
            <person name="Sussman M.R."/>
            <person name="Taylor A.R."/>
            <person name="Vardi A."/>
            <person name="von Dassow P."/>
            <person name="Vyverman W."/>
            <person name="Willis A."/>
            <person name="Wyrwicz L.S."/>
            <person name="Rokhsar D.S."/>
            <person name="Weissenbach J."/>
            <person name="Armbrust E.V."/>
            <person name="Green B.R."/>
            <person name="Van de Peer Y."/>
            <person name="Grigoriev I.V."/>
        </authorList>
    </citation>
    <scope>NUCLEOTIDE SEQUENCE [LARGE SCALE GENOMIC DNA]</scope>
    <source>
        <strain evidence="9 10">CCMP1335</strain>
    </source>
</reference>
<dbReference type="EC" id="2.1.1.233" evidence="3"/>
<dbReference type="GO" id="GO:0032259">
    <property type="term" value="P:methylation"/>
    <property type="evidence" value="ECO:0007669"/>
    <property type="project" value="UniProtKB-KW"/>
</dbReference>
<dbReference type="eggNOG" id="KOG2918">
    <property type="taxonomic scope" value="Eukaryota"/>
</dbReference>
<dbReference type="Gene3D" id="3.40.50.150">
    <property type="entry name" value="Vaccinia Virus protein VP39"/>
    <property type="match status" value="1"/>
</dbReference>